<keyword evidence="3" id="KW-1185">Reference proteome</keyword>
<dbReference type="AlphaFoldDB" id="A0A9P8VWE4"/>
<organism evidence="2 3">
    <name type="scientific">Thelonectria olida</name>
    <dbReference type="NCBI Taxonomy" id="1576542"/>
    <lineage>
        <taxon>Eukaryota</taxon>
        <taxon>Fungi</taxon>
        <taxon>Dikarya</taxon>
        <taxon>Ascomycota</taxon>
        <taxon>Pezizomycotina</taxon>
        <taxon>Sordariomycetes</taxon>
        <taxon>Hypocreomycetidae</taxon>
        <taxon>Hypocreales</taxon>
        <taxon>Nectriaceae</taxon>
        <taxon>Thelonectria</taxon>
    </lineage>
</organism>
<reference evidence="2 3" key="1">
    <citation type="journal article" date="2021" name="Nat. Commun.">
        <title>Genetic determinants of endophytism in the Arabidopsis root mycobiome.</title>
        <authorList>
            <person name="Mesny F."/>
            <person name="Miyauchi S."/>
            <person name="Thiergart T."/>
            <person name="Pickel B."/>
            <person name="Atanasova L."/>
            <person name="Karlsson M."/>
            <person name="Huettel B."/>
            <person name="Barry K.W."/>
            <person name="Haridas S."/>
            <person name="Chen C."/>
            <person name="Bauer D."/>
            <person name="Andreopoulos W."/>
            <person name="Pangilinan J."/>
            <person name="LaButti K."/>
            <person name="Riley R."/>
            <person name="Lipzen A."/>
            <person name="Clum A."/>
            <person name="Drula E."/>
            <person name="Henrissat B."/>
            <person name="Kohler A."/>
            <person name="Grigoriev I.V."/>
            <person name="Martin F.M."/>
            <person name="Hacquard S."/>
        </authorList>
    </citation>
    <scope>NUCLEOTIDE SEQUENCE [LARGE SCALE GENOMIC DNA]</scope>
    <source>
        <strain evidence="2 3">MPI-CAGE-CH-0241</strain>
    </source>
</reference>
<evidence type="ECO:0000313" key="3">
    <source>
        <dbReference type="Proteomes" id="UP000777438"/>
    </source>
</evidence>
<evidence type="ECO:0000313" key="2">
    <source>
        <dbReference type="EMBL" id="KAH6883463.1"/>
    </source>
</evidence>
<sequence>MSAHDERDDSDDSVTYIGSRPREASVSARLASATTPQTDVPPETSIASNPNKNGSSQQKPKARRGPRSSTREPILAGLKYKYILIGWSKDSNHQSVYGFLDQAGRLRRILGFTSKFIVHDDIHYRQRFMGKSRAEIRREFLQRLREKYGLHTDNGEI</sequence>
<dbReference type="Proteomes" id="UP000777438">
    <property type="component" value="Unassembled WGS sequence"/>
</dbReference>
<dbReference type="EMBL" id="JAGPYM010000023">
    <property type="protein sequence ID" value="KAH6883463.1"/>
    <property type="molecule type" value="Genomic_DNA"/>
</dbReference>
<feature type="region of interest" description="Disordered" evidence="1">
    <location>
        <begin position="1"/>
        <end position="72"/>
    </location>
</feature>
<proteinExistence type="predicted"/>
<evidence type="ECO:0000256" key="1">
    <source>
        <dbReference type="SAM" id="MobiDB-lite"/>
    </source>
</evidence>
<feature type="compositionally biased region" description="Polar residues" evidence="1">
    <location>
        <begin position="45"/>
        <end position="59"/>
    </location>
</feature>
<name>A0A9P8VWE4_9HYPO</name>
<accession>A0A9P8VWE4</accession>
<protein>
    <submittedName>
        <fullName evidence="2">Uncharacterized protein</fullName>
    </submittedName>
</protein>
<gene>
    <name evidence="2" type="ORF">B0T10DRAFT_463402</name>
</gene>
<comment type="caution">
    <text evidence="2">The sequence shown here is derived from an EMBL/GenBank/DDBJ whole genome shotgun (WGS) entry which is preliminary data.</text>
</comment>